<keyword evidence="3 9" id="KW-0808">Transferase</keyword>
<dbReference type="GO" id="GO:0006352">
    <property type="term" value="P:DNA-templated transcription initiation"/>
    <property type="evidence" value="ECO:0007669"/>
    <property type="project" value="InterPro"/>
</dbReference>
<evidence type="ECO:0000313" key="12">
    <source>
        <dbReference type="EMBL" id="EGC17821.1"/>
    </source>
</evidence>
<evidence type="ECO:0000259" key="10">
    <source>
        <dbReference type="Pfam" id="PF04552"/>
    </source>
</evidence>
<dbReference type="NCBIfam" id="TIGR02395">
    <property type="entry name" value="rpoN_sigma"/>
    <property type="match status" value="1"/>
</dbReference>
<keyword evidence="7 9" id="KW-0238">DNA-binding</keyword>
<proteinExistence type="inferred from homology"/>
<dbReference type="InterPro" id="IPR000394">
    <property type="entry name" value="RNA_pol_sigma_54"/>
</dbReference>
<dbReference type="InterPro" id="IPR007634">
    <property type="entry name" value="RNA_pol_sigma_54_DNA-bd"/>
</dbReference>
<dbReference type="PRINTS" id="PR00045">
    <property type="entry name" value="SIGMA54FCT"/>
</dbReference>
<keyword evidence="4 9" id="KW-0548">Nucleotidyltransferase</keyword>
<evidence type="ECO:0000256" key="9">
    <source>
        <dbReference type="PIRNR" id="PIRNR000774"/>
    </source>
</evidence>
<dbReference type="Gene3D" id="1.10.10.1330">
    <property type="entry name" value="RNA polymerase sigma-54 factor, core-binding domain"/>
    <property type="match status" value="1"/>
</dbReference>
<dbReference type="PANTHER" id="PTHR32248">
    <property type="entry name" value="RNA POLYMERASE SIGMA-54 FACTOR"/>
    <property type="match status" value="1"/>
</dbReference>
<evidence type="ECO:0000256" key="6">
    <source>
        <dbReference type="ARBA" id="ARBA00023082"/>
    </source>
</evidence>
<protein>
    <recommendedName>
        <fullName evidence="9">RNA polymerase sigma-54 factor</fullName>
    </recommendedName>
</protein>
<evidence type="ECO:0000256" key="3">
    <source>
        <dbReference type="ARBA" id="ARBA00022679"/>
    </source>
</evidence>
<dbReference type="PROSITE" id="PS50044">
    <property type="entry name" value="SIGMA54_3"/>
    <property type="match status" value="1"/>
</dbReference>
<dbReference type="InterPro" id="IPR007046">
    <property type="entry name" value="RNA_pol_sigma_54_core-bd"/>
</dbReference>
<reference evidence="12 13" key="1">
    <citation type="submission" date="2011-01" db="EMBL/GenBank/DDBJ databases">
        <authorList>
            <person name="Muzny D."/>
            <person name="Qin X."/>
            <person name="Deng J."/>
            <person name="Jiang H."/>
            <person name="Liu Y."/>
            <person name="Qu J."/>
            <person name="Song X.-Z."/>
            <person name="Zhang L."/>
            <person name="Thornton R."/>
            <person name="Coyle M."/>
            <person name="Francisco L."/>
            <person name="Jackson L."/>
            <person name="Javaid M."/>
            <person name="Korchina V."/>
            <person name="Kovar C."/>
            <person name="Mata R."/>
            <person name="Mathew T."/>
            <person name="Ngo R."/>
            <person name="Nguyen L."/>
            <person name="Nguyen N."/>
            <person name="Okwuonu G."/>
            <person name="Ongeri F."/>
            <person name="Pham C."/>
            <person name="Simmons D."/>
            <person name="Wilczek-Boney K."/>
            <person name="Hale W."/>
            <person name="Jakkamsetti A."/>
            <person name="Pham P."/>
            <person name="Ruth R."/>
            <person name="San Lucas F."/>
            <person name="Warren J."/>
            <person name="Zhang J."/>
            <person name="Zhao Z."/>
            <person name="Zhou C."/>
            <person name="Zhu D."/>
            <person name="Lee S."/>
            <person name="Bess C."/>
            <person name="Blankenburg K."/>
            <person name="Forbes L."/>
            <person name="Fu Q."/>
            <person name="Gubbala S."/>
            <person name="Hirani K."/>
            <person name="Jayaseelan J.C."/>
            <person name="Lara F."/>
            <person name="Munidasa M."/>
            <person name="Palculict T."/>
            <person name="Patil S."/>
            <person name="Pu L.-L."/>
            <person name="Saada N."/>
            <person name="Tang L."/>
            <person name="Weissenberger G."/>
            <person name="Zhu Y."/>
            <person name="Hemphill L."/>
            <person name="Shang Y."/>
            <person name="Youmans B."/>
            <person name="Ayvaz T."/>
            <person name="Ross M."/>
            <person name="Santibanez J."/>
            <person name="Aqrawi P."/>
            <person name="Gross S."/>
            <person name="Joshi V."/>
            <person name="Fowler G."/>
            <person name="Nazareth L."/>
            <person name="Reid J."/>
            <person name="Worley K."/>
            <person name="Petrosino J."/>
            <person name="Highlander S."/>
            <person name="Gibbs R."/>
        </authorList>
    </citation>
    <scope>NUCLEOTIDE SEQUENCE [LARGE SCALE GENOMIC DNA]</scope>
    <source>
        <strain evidence="12 13">ATCC 33394</strain>
    </source>
</reference>
<evidence type="ECO:0000256" key="8">
    <source>
        <dbReference type="ARBA" id="ARBA00023163"/>
    </source>
</evidence>
<dbReference type="GO" id="GO:0000428">
    <property type="term" value="C:DNA-directed RNA polymerase complex"/>
    <property type="evidence" value="ECO:0007669"/>
    <property type="project" value="UniProtKB-KW"/>
</dbReference>
<gene>
    <name evidence="12" type="primary">rpoN</name>
    <name evidence="12" type="ORF">HMPREF9098_0799</name>
</gene>
<organism evidence="12 13">
    <name type="scientific">Kingella denitrificans ATCC 33394</name>
    <dbReference type="NCBI Taxonomy" id="888741"/>
    <lineage>
        <taxon>Bacteria</taxon>
        <taxon>Pseudomonadati</taxon>
        <taxon>Pseudomonadota</taxon>
        <taxon>Betaproteobacteria</taxon>
        <taxon>Neisseriales</taxon>
        <taxon>Neisseriaceae</taxon>
        <taxon>Kingella</taxon>
    </lineage>
</organism>
<keyword evidence="2 9" id="KW-0240">DNA-directed RNA polymerase</keyword>
<evidence type="ECO:0000256" key="1">
    <source>
        <dbReference type="ARBA" id="ARBA00008798"/>
    </source>
</evidence>
<dbReference type="EMBL" id="AEWV01000014">
    <property type="protein sequence ID" value="EGC17821.1"/>
    <property type="molecule type" value="Genomic_DNA"/>
</dbReference>
<evidence type="ECO:0000256" key="2">
    <source>
        <dbReference type="ARBA" id="ARBA00022478"/>
    </source>
</evidence>
<evidence type="ECO:0000256" key="5">
    <source>
        <dbReference type="ARBA" id="ARBA00023015"/>
    </source>
</evidence>
<dbReference type="GO" id="GO:0016987">
    <property type="term" value="F:sigma factor activity"/>
    <property type="evidence" value="ECO:0007669"/>
    <property type="project" value="UniProtKB-KW"/>
</dbReference>
<dbReference type="Pfam" id="PF04963">
    <property type="entry name" value="Sigma54_CBD"/>
    <property type="match status" value="1"/>
</dbReference>
<evidence type="ECO:0000256" key="4">
    <source>
        <dbReference type="ARBA" id="ARBA00022695"/>
    </source>
</evidence>
<dbReference type="HOGENOM" id="CLU_020569_1_1_4"/>
<comment type="similarity">
    <text evidence="1 9">Belongs to the sigma-54 factor family.</text>
</comment>
<sequence length="453" mass="51786">MNGTNFQLKLKQTQLLNQAMQQSLRILQMSGLEVEREVEDWLADNPLLERTESDEPPYEMPQYTADIAHRHLSLDDDNVSAWENLAEEETLNAYLHKQVSEHPLSPIEAARVHILIDFLDEKGYLTESIEEIIENTPLEWMLEEEDMELALEQLQKFDPPGIATQNLSQSLLHQLDQLPPSQERRCAAHIVMHHLEHISQNTPKNINKLSKLLPDYSEDTIKSALEMISSLHPYPAYGFAGNEPTAYVRPDVFVQKNSQGGWTVVSNQDSMPQIHINTELAEALQDCEELDPVWREKITSAKQKLDMLQQRKNTIHRVAEYIVERQQDFFTFGEIALAPMLIKDCANELDLAESTISRAVNSKYLACPQGLFALRFFFNQNAVGNNQSEDGISAHAIRSLISQIVANEDKHKPLSDNDLQQLLKQQGINIARRTVAKYREQLGIPTVQQRRHT</sequence>
<name>F0EY39_9NEIS</name>
<dbReference type="InterPro" id="IPR038709">
    <property type="entry name" value="RpoN_core-bd_sf"/>
</dbReference>
<dbReference type="GO" id="GO:0001216">
    <property type="term" value="F:DNA-binding transcription activator activity"/>
    <property type="evidence" value="ECO:0007669"/>
    <property type="project" value="InterPro"/>
</dbReference>
<comment type="caution">
    <text evidence="12">The sequence shown here is derived from an EMBL/GenBank/DDBJ whole genome shotgun (WGS) entry which is preliminary data.</text>
</comment>
<evidence type="ECO:0000256" key="7">
    <source>
        <dbReference type="ARBA" id="ARBA00023125"/>
    </source>
</evidence>
<dbReference type="Pfam" id="PF04552">
    <property type="entry name" value="Sigma54_DBD"/>
    <property type="match status" value="1"/>
</dbReference>
<accession>F0EY39</accession>
<keyword evidence="13" id="KW-1185">Reference proteome</keyword>
<comment type="function">
    <text evidence="9">Sigma factors are initiation factors that promote the attachment of RNA polymerase to specific initiation sites and are then released.</text>
</comment>
<keyword evidence="6 9" id="KW-0731">Sigma factor</keyword>
<dbReference type="Proteomes" id="UP000004088">
    <property type="component" value="Unassembled WGS sequence"/>
</dbReference>
<keyword evidence="5 9" id="KW-0805">Transcription regulation</keyword>
<dbReference type="GO" id="GO:0016779">
    <property type="term" value="F:nucleotidyltransferase activity"/>
    <property type="evidence" value="ECO:0007669"/>
    <property type="project" value="UniProtKB-KW"/>
</dbReference>
<dbReference type="RefSeq" id="WP_003782096.1">
    <property type="nucleotide sequence ID" value="NZ_GL870929.1"/>
</dbReference>
<feature type="domain" description="RNA polymerase sigma factor 54 DNA-binding" evidence="10">
    <location>
        <begin position="295"/>
        <end position="451"/>
    </location>
</feature>
<dbReference type="Gene3D" id="1.10.10.60">
    <property type="entry name" value="Homeodomain-like"/>
    <property type="match status" value="1"/>
</dbReference>
<dbReference type="Pfam" id="PF00309">
    <property type="entry name" value="Sigma54_AID"/>
    <property type="match status" value="1"/>
</dbReference>
<keyword evidence="8 9" id="KW-0804">Transcription</keyword>
<dbReference type="PANTHER" id="PTHR32248:SF4">
    <property type="entry name" value="RNA POLYMERASE SIGMA-54 FACTOR"/>
    <property type="match status" value="1"/>
</dbReference>
<evidence type="ECO:0000259" key="11">
    <source>
        <dbReference type="Pfam" id="PF04963"/>
    </source>
</evidence>
<dbReference type="PROSITE" id="PS00718">
    <property type="entry name" value="SIGMA54_2"/>
    <property type="match status" value="1"/>
</dbReference>
<dbReference type="GO" id="GO:0003677">
    <property type="term" value="F:DNA binding"/>
    <property type="evidence" value="ECO:0007669"/>
    <property type="project" value="UniProtKB-KW"/>
</dbReference>
<dbReference type="PIRSF" id="PIRSF000774">
    <property type="entry name" value="RpoN"/>
    <property type="match status" value="1"/>
</dbReference>
<evidence type="ECO:0000313" key="13">
    <source>
        <dbReference type="Proteomes" id="UP000004088"/>
    </source>
</evidence>
<feature type="domain" description="RNA polymerase sigma factor 54 core-binding" evidence="11">
    <location>
        <begin position="84"/>
        <end position="278"/>
    </location>
</feature>
<dbReference type="STRING" id="888741.HMPREF9098_0799"/>
<dbReference type="AlphaFoldDB" id="F0EY39"/>